<feature type="domain" description="Shikimate dehydrogenase substrate binding N-terminal" evidence="10">
    <location>
        <begin position="7"/>
        <end position="89"/>
    </location>
</feature>
<evidence type="ECO:0000259" key="10">
    <source>
        <dbReference type="Pfam" id="PF08501"/>
    </source>
</evidence>
<keyword evidence="13" id="KW-1185">Reference proteome</keyword>
<proteinExistence type="inferred from homology"/>
<dbReference type="InterPro" id="IPR006151">
    <property type="entry name" value="Shikm_DH/Glu-tRNA_Rdtase"/>
</dbReference>
<evidence type="ECO:0000313" key="13">
    <source>
        <dbReference type="Proteomes" id="UP001596267"/>
    </source>
</evidence>
<feature type="binding site" evidence="8">
    <location>
        <position position="243"/>
    </location>
    <ligand>
        <name>NADP(+)</name>
        <dbReference type="ChEBI" id="CHEBI:58349"/>
    </ligand>
</feature>
<dbReference type="EC" id="1.1.1.25" evidence="2 8"/>
<evidence type="ECO:0000256" key="1">
    <source>
        <dbReference type="ARBA" id="ARBA00004871"/>
    </source>
</evidence>
<evidence type="ECO:0000256" key="4">
    <source>
        <dbReference type="ARBA" id="ARBA00022857"/>
    </source>
</evidence>
<keyword evidence="3 8" id="KW-0028">Amino-acid biosynthesis</keyword>
<feature type="binding site" evidence="8">
    <location>
        <position position="102"/>
    </location>
    <ligand>
        <name>shikimate</name>
        <dbReference type="ChEBI" id="CHEBI:36208"/>
    </ligand>
</feature>
<feature type="binding site" evidence="8">
    <location>
        <begin position="15"/>
        <end position="17"/>
    </location>
    <ligand>
        <name>shikimate</name>
        <dbReference type="ChEBI" id="CHEBI:36208"/>
    </ligand>
</feature>
<comment type="subunit">
    <text evidence="8">Homodimer.</text>
</comment>
<feature type="binding site" evidence="8">
    <location>
        <begin position="152"/>
        <end position="157"/>
    </location>
    <ligand>
        <name>NADP(+)</name>
        <dbReference type="ChEBI" id="CHEBI:58349"/>
    </ligand>
</feature>
<dbReference type="CDD" id="cd01065">
    <property type="entry name" value="NAD_bind_Shikimate_DH"/>
    <property type="match status" value="1"/>
</dbReference>
<evidence type="ECO:0000256" key="6">
    <source>
        <dbReference type="ARBA" id="ARBA00023141"/>
    </source>
</evidence>
<evidence type="ECO:0000256" key="7">
    <source>
        <dbReference type="ARBA" id="ARBA00049442"/>
    </source>
</evidence>
<organism evidence="12 13">
    <name type="scientific">Sporolactobacillus kofuensis</name>
    <dbReference type="NCBI Taxonomy" id="269672"/>
    <lineage>
        <taxon>Bacteria</taxon>
        <taxon>Bacillati</taxon>
        <taxon>Bacillota</taxon>
        <taxon>Bacilli</taxon>
        <taxon>Bacillales</taxon>
        <taxon>Sporolactobacillaceae</taxon>
        <taxon>Sporolactobacillus</taxon>
    </lineage>
</organism>
<dbReference type="InterPro" id="IPR036291">
    <property type="entry name" value="NAD(P)-bd_dom_sf"/>
</dbReference>
<gene>
    <name evidence="8 12" type="primary">aroE</name>
    <name evidence="12" type="ORF">ACFP7A_00310</name>
</gene>
<dbReference type="PANTHER" id="PTHR21089">
    <property type="entry name" value="SHIKIMATE DEHYDROGENASE"/>
    <property type="match status" value="1"/>
</dbReference>
<comment type="function">
    <text evidence="8">Involved in the biosynthesis of the chorismate, which leads to the biosynthesis of aromatic amino acids. Catalyzes the reversible NADPH linked reduction of 3-dehydroshikimate (DHSA) to yield shikimate (SA).</text>
</comment>
<comment type="catalytic activity">
    <reaction evidence="7 8">
        <text>shikimate + NADP(+) = 3-dehydroshikimate + NADPH + H(+)</text>
        <dbReference type="Rhea" id="RHEA:17737"/>
        <dbReference type="ChEBI" id="CHEBI:15378"/>
        <dbReference type="ChEBI" id="CHEBI:16630"/>
        <dbReference type="ChEBI" id="CHEBI:36208"/>
        <dbReference type="ChEBI" id="CHEBI:57783"/>
        <dbReference type="ChEBI" id="CHEBI:58349"/>
        <dbReference type="EC" id="1.1.1.25"/>
    </reaction>
</comment>
<keyword evidence="5 8" id="KW-0560">Oxidoreductase</keyword>
<dbReference type="InterPro" id="IPR013708">
    <property type="entry name" value="Shikimate_DH-bd_N"/>
</dbReference>
<dbReference type="Gene3D" id="3.40.50.10860">
    <property type="entry name" value="Leucine Dehydrogenase, chain A, domain 1"/>
    <property type="match status" value="1"/>
</dbReference>
<feature type="binding site" evidence="8">
    <location>
        <position position="250"/>
    </location>
    <ligand>
        <name>shikimate</name>
        <dbReference type="ChEBI" id="CHEBI:36208"/>
    </ligand>
</feature>
<name>A0ABW1WD53_9BACL</name>
<sequence length="278" mass="30817">MEEKYGLLGEPIEHSLSPAMHNLWFKETVISGHYTAYSVPKPNLARTVDQLRTLGIKGFNVTFPHKTAIIPMLDEVRGTAGSIGAVNTVIQTDGQLIGYNTDGLGFYEGLRAHFPLLVKQQPSVLIIGAGGAARSVALVLAQKFETRVDITNRTFSKAVFLSEACRRFCTSDALTFQQAEEDIGRYQMVINTTSIGLNPSADQHLFRIDGAAPNTLFADLIYQPYRTAFLQEAERKGYPVMNGLPMLVFQGALAFERWTGIHPDGKKMEDYLLHTYLS</sequence>
<dbReference type="InterPro" id="IPR011342">
    <property type="entry name" value="Shikimate_DH"/>
</dbReference>
<comment type="similarity">
    <text evidence="8">Belongs to the shikimate dehydrogenase family.</text>
</comment>
<keyword evidence="4 8" id="KW-0521">NADP</keyword>
<dbReference type="SUPFAM" id="SSF51735">
    <property type="entry name" value="NAD(P)-binding Rossmann-fold domains"/>
    <property type="match status" value="1"/>
</dbReference>
<dbReference type="PANTHER" id="PTHR21089:SF1">
    <property type="entry name" value="BIFUNCTIONAL 3-DEHYDROQUINATE DEHYDRATASE_SHIKIMATE DEHYDROGENASE, CHLOROPLASTIC"/>
    <property type="match status" value="1"/>
</dbReference>
<evidence type="ECO:0000256" key="8">
    <source>
        <dbReference type="HAMAP-Rule" id="MF_00222"/>
    </source>
</evidence>
<evidence type="ECO:0000259" key="11">
    <source>
        <dbReference type="Pfam" id="PF18317"/>
    </source>
</evidence>
<dbReference type="InterPro" id="IPR041121">
    <property type="entry name" value="SDH_C"/>
</dbReference>
<protein>
    <recommendedName>
        <fullName evidence="2 8">Shikimate dehydrogenase (NADP(+))</fullName>
        <shortName evidence="8">SDH</shortName>
        <ecNumber evidence="2 8">1.1.1.25</ecNumber>
    </recommendedName>
</protein>
<dbReference type="Pfam" id="PF08501">
    <property type="entry name" value="Shikimate_dh_N"/>
    <property type="match status" value="1"/>
</dbReference>
<feature type="binding site" evidence="8">
    <location>
        <position position="62"/>
    </location>
    <ligand>
        <name>shikimate</name>
        <dbReference type="ChEBI" id="CHEBI:36208"/>
    </ligand>
</feature>
<feature type="binding site" evidence="8">
    <location>
        <position position="222"/>
    </location>
    <ligand>
        <name>shikimate</name>
        <dbReference type="ChEBI" id="CHEBI:36208"/>
    </ligand>
</feature>
<evidence type="ECO:0000259" key="9">
    <source>
        <dbReference type="Pfam" id="PF01488"/>
    </source>
</evidence>
<dbReference type="InterPro" id="IPR046346">
    <property type="entry name" value="Aminoacid_DH-like_N_sf"/>
</dbReference>
<feature type="domain" description="SDH C-terminal" evidence="11">
    <location>
        <begin position="243"/>
        <end position="269"/>
    </location>
</feature>
<dbReference type="NCBIfam" id="TIGR00507">
    <property type="entry name" value="aroE"/>
    <property type="match status" value="1"/>
</dbReference>
<evidence type="ECO:0000256" key="2">
    <source>
        <dbReference type="ARBA" id="ARBA00012962"/>
    </source>
</evidence>
<feature type="binding site" evidence="8">
    <location>
        <begin position="128"/>
        <end position="132"/>
    </location>
    <ligand>
        <name>NADP(+)</name>
        <dbReference type="ChEBI" id="CHEBI:58349"/>
    </ligand>
</feature>
<accession>A0ABW1WD53</accession>
<comment type="caution">
    <text evidence="8">Lacks conserved residue(s) required for the propagation of feature annotation.</text>
</comment>
<dbReference type="InterPro" id="IPR022893">
    <property type="entry name" value="Shikimate_DH_fam"/>
</dbReference>
<feature type="binding site" evidence="8">
    <location>
        <position position="87"/>
    </location>
    <ligand>
        <name>shikimate</name>
        <dbReference type="ChEBI" id="CHEBI:36208"/>
    </ligand>
</feature>
<dbReference type="Proteomes" id="UP001596267">
    <property type="component" value="Unassembled WGS sequence"/>
</dbReference>
<dbReference type="SUPFAM" id="SSF53223">
    <property type="entry name" value="Aminoacid dehydrogenase-like, N-terminal domain"/>
    <property type="match status" value="1"/>
</dbReference>
<dbReference type="HAMAP" id="MF_00222">
    <property type="entry name" value="Shikimate_DH_AroE"/>
    <property type="match status" value="1"/>
</dbReference>
<comment type="caution">
    <text evidence="12">The sequence shown here is derived from an EMBL/GenBank/DDBJ whole genome shotgun (WGS) entry which is preliminary data.</text>
</comment>
<evidence type="ECO:0000313" key="12">
    <source>
        <dbReference type="EMBL" id="MFC6385030.1"/>
    </source>
</evidence>
<dbReference type="RefSeq" id="WP_253053850.1">
    <property type="nucleotide sequence ID" value="NZ_JAMXWN010000005.1"/>
</dbReference>
<keyword evidence="6 8" id="KW-0057">Aromatic amino acid biosynthesis</keyword>
<dbReference type="Pfam" id="PF01488">
    <property type="entry name" value="Shikimate_DH"/>
    <property type="match status" value="1"/>
</dbReference>
<dbReference type="Pfam" id="PF18317">
    <property type="entry name" value="SDH_C"/>
    <property type="match status" value="1"/>
</dbReference>
<dbReference type="EMBL" id="JBHSTQ010000001">
    <property type="protein sequence ID" value="MFC6385030.1"/>
    <property type="molecule type" value="Genomic_DNA"/>
</dbReference>
<feature type="binding site" evidence="8">
    <location>
        <position position="220"/>
    </location>
    <ligand>
        <name>NADP(+)</name>
        <dbReference type="ChEBI" id="CHEBI:58349"/>
    </ligand>
</feature>
<dbReference type="GO" id="GO:0004764">
    <property type="term" value="F:shikimate 3-dehydrogenase (NADP+) activity"/>
    <property type="evidence" value="ECO:0007669"/>
    <property type="project" value="UniProtKB-EC"/>
</dbReference>
<feature type="domain" description="Quinate/shikimate 5-dehydrogenase/glutamyl-tRNA reductase" evidence="9">
    <location>
        <begin position="121"/>
        <end position="194"/>
    </location>
</feature>
<reference evidence="13" key="1">
    <citation type="journal article" date="2019" name="Int. J. Syst. Evol. Microbiol.">
        <title>The Global Catalogue of Microorganisms (GCM) 10K type strain sequencing project: providing services to taxonomists for standard genome sequencing and annotation.</title>
        <authorList>
            <consortium name="The Broad Institute Genomics Platform"/>
            <consortium name="The Broad Institute Genome Sequencing Center for Infectious Disease"/>
            <person name="Wu L."/>
            <person name="Ma J."/>
        </authorList>
    </citation>
    <scope>NUCLEOTIDE SEQUENCE [LARGE SCALE GENOMIC DNA]</scope>
    <source>
        <strain evidence="13">CCUG 42001</strain>
    </source>
</reference>
<comment type="pathway">
    <text evidence="1 8">Metabolic intermediate biosynthesis; chorismate biosynthesis; chorismate from D-erythrose 4-phosphate and phosphoenolpyruvate: step 4/7.</text>
</comment>
<dbReference type="Gene3D" id="3.40.50.720">
    <property type="entry name" value="NAD(P)-binding Rossmann-like Domain"/>
    <property type="match status" value="1"/>
</dbReference>
<evidence type="ECO:0000256" key="3">
    <source>
        <dbReference type="ARBA" id="ARBA00022605"/>
    </source>
</evidence>
<feature type="active site" description="Proton acceptor" evidence="8">
    <location>
        <position position="66"/>
    </location>
</feature>
<evidence type="ECO:0000256" key="5">
    <source>
        <dbReference type="ARBA" id="ARBA00023002"/>
    </source>
</evidence>